<name>A0ABT1SZC5_9SPHI</name>
<keyword evidence="3" id="KW-1185">Reference proteome</keyword>
<evidence type="ECO:0000313" key="2">
    <source>
        <dbReference type="EMBL" id="MCQ6957694.1"/>
    </source>
</evidence>
<comment type="caution">
    <text evidence="2">The sequence shown here is derived from an EMBL/GenBank/DDBJ whole genome shotgun (WGS) entry which is preliminary data.</text>
</comment>
<keyword evidence="1" id="KW-0812">Transmembrane</keyword>
<proteinExistence type="predicted"/>
<dbReference type="RefSeq" id="WP_256537891.1">
    <property type="nucleotide sequence ID" value="NZ_JANHOH010000001.1"/>
</dbReference>
<organism evidence="2 3">
    <name type="scientific">Mucilaginibacter aquariorum</name>
    <dbReference type="NCBI Taxonomy" id="2967225"/>
    <lineage>
        <taxon>Bacteria</taxon>
        <taxon>Pseudomonadati</taxon>
        <taxon>Bacteroidota</taxon>
        <taxon>Sphingobacteriia</taxon>
        <taxon>Sphingobacteriales</taxon>
        <taxon>Sphingobacteriaceae</taxon>
        <taxon>Mucilaginibacter</taxon>
    </lineage>
</organism>
<sequence>MKKLISNIIGGLAGAVTLNIIHQTVKAFDHKAPRVDLVGEEALTKGMEAMNLTPPTGNALFVATLAGDLLSNALYFSTIGLGKKKYLLLRGAAIGAAAGIGALTLTEPLGLSDEPVTRTDKTKVLTVAWYLVGGLVTALAIKGLRSKSSGL</sequence>
<feature type="transmembrane region" description="Helical" evidence="1">
    <location>
        <begin position="87"/>
        <end position="106"/>
    </location>
</feature>
<dbReference type="EMBL" id="JANHOH010000001">
    <property type="protein sequence ID" value="MCQ6957694.1"/>
    <property type="molecule type" value="Genomic_DNA"/>
</dbReference>
<evidence type="ECO:0000256" key="1">
    <source>
        <dbReference type="SAM" id="Phobius"/>
    </source>
</evidence>
<keyword evidence="1" id="KW-0472">Membrane</keyword>
<accession>A0ABT1SZC5</accession>
<gene>
    <name evidence="2" type="ORF">NPE20_06990</name>
</gene>
<evidence type="ECO:0000313" key="3">
    <source>
        <dbReference type="Proteomes" id="UP001204376"/>
    </source>
</evidence>
<keyword evidence="1" id="KW-1133">Transmembrane helix</keyword>
<reference evidence="2 3" key="1">
    <citation type="submission" date="2022-07" db="EMBL/GenBank/DDBJ databases">
        <title>Mucilaginibacter sp. JC4.</title>
        <authorList>
            <person name="Le V."/>
            <person name="Ko S.-R."/>
            <person name="Ahn C.-Y."/>
            <person name="Oh H.-M."/>
        </authorList>
    </citation>
    <scope>NUCLEOTIDE SEQUENCE [LARGE SCALE GENOMIC DNA]</scope>
    <source>
        <strain evidence="2 3">JC4</strain>
    </source>
</reference>
<feature type="transmembrane region" description="Helical" evidence="1">
    <location>
        <begin position="126"/>
        <end position="144"/>
    </location>
</feature>
<feature type="transmembrane region" description="Helical" evidence="1">
    <location>
        <begin position="57"/>
        <end position="75"/>
    </location>
</feature>
<protein>
    <submittedName>
        <fullName evidence="2">Uncharacterized protein</fullName>
    </submittedName>
</protein>
<dbReference type="Proteomes" id="UP001204376">
    <property type="component" value="Unassembled WGS sequence"/>
</dbReference>